<dbReference type="EMBL" id="OB667800">
    <property type="protein sequence ID" value="CAD7234121.1"/>
    <property type="molecule type" value="Genomic_DNA"/>
</dbReference>
<dbReference type="InterPro" id="IPR015421">
    <property type="entry name" value="PyrdxlP-dep_Trfase_major"/>
</dbReference>
<dbReference type="PANTHER" id="PTHR11773">
    <property type="entry name" value="GLYCINE DEHYDROGENASE, DECARBOXYLATING"/>
    <property type="match status" value="1"/>
</dbReference>
<dbReference type="InterPro" id="IPR015424">
    <property type="entry name" value="PyrdxlP-dep_Trfase"/>
</dbReference>
<dbReference type="SUPFAM" id="SSF53383">
    <property type="entry name" value="PLP-dependent transferases"/>
    <property type="match status" value="2"/>
</dbReference>
<name>A0A7R8WLR8_9CRUS</name>
<organism evidence="3">
    <name type="scientific">Cyprideis torosa</name>
    <dbReference type="NCBI Taxonomy" id="163714"/>
    <lineage>
        <taxon>Eukaryota</taxon>
        <taxon>Metazoa</taxon>
        <taxon>Ecdysozoa</taxon>
        <taxon>Arthropoda</taxon>
        <taxon>Crustacea</taxon>
        <taxon>Oligostraca</taxon>
        <taxon>Ostracoda</taxon>
        <taxon>Podocopa</taxon>
        <taxon>Podocopida</taxon>
        <taxon>Cytherocopina</taxon>
        <taxon>Cytheroidea</taxon>
        <taxon>Cytherideidae</taxon>
        <taxon>Cyprideis</taxon>
    </lineage>
</organism>
<evidence type="ECO:0000313" key="3">
    <source>
        <dbReference type="EMBL" id="CAD7234121.1"/>
    </source>
</evidence>
<evidence type="ECO:0000256" key="1">
    <source>
        <dbReference type="ARBA" id="ARBA00023002"/>
    </source>
</evidence>
<accession>A0A7R8WLR8</accession>
<dbReference type="GO" id="GO:0005829">
    <property type="term" value="C:cytosol"/>
    <property type="evidence" value="ECO:0007669"/>
    <property type="project" value="TreeGrafter"/>
</dbReference>
<dbReference type="AlphaFoldDB" id="A0A7R8WLR8"/>
<feature type="domain" description="Glycine cleavage system P-protein N-terminal" evidence="2">
    <location>
        <begin position="1"/>
        <end position="127"/>
    </location>
</feature>
<keyword evidence="1" id="KW-0560">Oxidoreductase</keyword>
<dbReference type="InterPro" id="IPR020581">
    <property type="entry name" value="GDC_P"/>
</dbReference>
<dbReference type="Pfam" id="PF02347">
    <property type="entry name" value="GDC-P"/>
    <property type="match status" value="1"/>
</dbReference>
<dbReference type="InterPro" id="IPR049315">
    <property type="entry name" value="GDC-P_N"/>
</dbReference>
<dbReference type="GO" id="GO:0004375">
    <property type="term" value="F:glycine dehydrogenase (decarboxylating) activity"/>
    <property type="evidence" value="ECO:0007669"/>
    <property type="project" value="InterPro"/>
</dbReference>
<evidence type="ECO:0000259" key="2">
    <source>
        <dbReference type="Pfam" id="PF02347"/>
    </source>
</evidence>
<protein>
    <recommendedName>
        <fullName evidence="2">Glycine cleavage system P-protein N-terminal domain-containing protein</fullName>
    </recommendedName>
</protein>
<feature type="non-terminal residue" evidence="3">
    <location>
        <position position="1"/>
    </location>
</feature>
<dbReference type="OrthoDB" id="6537869at2759"/>
<dbReference type="GO" id="GO:0016594">
    <property type="term" value="F:glycine binding"/>
    <property type="evidence" value="ECO:0007669"/>
    <property type="project" value="TreeGrafter"/>
</dbReference>
<dbReference type="GO" id="GO:0019464">
    <property type="term" value="P:glycine decarboxylation via glycine cleavage system"/>
    <property type="evidence" value="ECO:0007669"/>
    <property type="project" value="TreeGrafter"/>
</dbReference>
<dbReference type="GO" id="GO:0005960">
    <property type="term" value="C:glycine cleavage complex"/>
    <property type="evidence" value="ECO:0007669"/>
    <property type="project" value="TreeGrafter"/>
</dbReference>
<proteinExistence type="predicted"/>
<sequence length="463" mass="49649">MALQTREQHIKRERATSNICTAQVLLAVMAGMYAVYNGKEGIKFIASDIQQKARQLYKGLEQAGYEMLGKDYFDTVSIKKEGLDIALIKQSLENRGININYSFDHYLSIAINEITTDADIHELVETFANLKDKDASQFDLNPNSGAQGEYAGLMVIKAYHDAQGEKQRNIVLIPESAHGTNPASAVLAGMQVVVVKNSGHGEIDLNDLKEKAEKYREVLSALMVTYPSTYGVFDANIKAVTEIIHANGGQVYMDGANMNAQVGFTSPAEIGADVCHLNLHKTFAIPHGGGGPDAPAQTSNALELNLACGATETISADTTNFSSFAWYDADNNLISNESSINVDSAQSLTLVQTAACEINTVSYTVTQDAPAETSNALDLNLACGATETISADTTNFSSFAWYDADNNLISNESSISVDSAQSLTLVQTAECEINTVSYTITQDAPEVTSNALALNLACGATET</sequence>
<dbReference type="PANTHER" id="PTHR11773:SF1">
    <property type="entry name" value="GLYCINE DEHYDROGENASE (DECARBOXYLATING), MITOCHONDRIAL"/>
    <property type="match status" value="1"/>
</dbReference>
<reference evidence="3" key="1">
    <citation type="submission" date="2020-11" db="EMBL/GenBank/DDBJ databases">
        <authorList>
            <person name="Tran Van P."/>
        </authorList>
    </citation>
    <scope>NUCLEOTIDE SEQUENCE</scope>
</reference>
<dbReference type="Gene3D" id="3.40.640.10">
    <property type="entry name" value="Type I PLP-dependent aspartate aminotransferase-like (Major domain)"/>
    <property type="match status" value="2"/>
</dbReference>
<gene>
    <name evidence="3" type="ORF">CTOB1V02_LOCUS11939</name>
</gene>
<dbReference type="GO" id="GO:0030170">
    <property type="term" value="F:pyridoxal phosphate binding"/>
    <property type="evidence" value="ECO:0007669"/>
    <property type="project" value="TreeGrafter"/>
</dbReference>